<reference evidence="3 4" key="1">
    <citation type="submission" date="2024-01" db="EMBL/GenBank/DDBJ databases">
        <title>Novel species of the genus Luteimonas isolated from rivers.</title>
        <authorList>
            <person name="Lu H."/>
        </authorList>
    </citation>
    <scope>NUCLEOTIDE SEQUENCE [LARGE SCALE GENOMIC DNA]</scope>
    <source>
        <strain evidence="3 4">SMYT11W</strain>
    </source>
</reference>
<dbReference type="RefSeq" id="WP_332077323.1">
    <property type="nucleotide sequence ID" value="NZ_JAZHBM010000001.1"/>
</dbReference>
<accession>A0ABU7WEI4</accession>
<gene>
    <name evidence="3" type="ORF">V3391_05115</name>
</gene>
<dbReference type="EMBL" id="JAZHBM010000001">
    <property type="protein sequence ID" value="MEF3081591.1"/>
    <property type="molecule type" value="Genomic_DNA"/>
</dbReference>
<feature type="domain" description="SWIM-type" evidence="2">
    <location>
        <begin position="409"/>
        <end position="446"/>
    </location>
</feature>
<keyword evidence="1" id="KW-0862">Zinc</keyword>
<keyword evidence="1" id="KW-0863">Zinc-finger</keyword>
<dbReference type="PROSITE" id="PS50966">
    <property type="entry name" value="ZF_SWIM"/>
    <property type="match status" value="1"/>
</dbReference>
<dbReference type="InterPro" id="IPR007527">
    <property type="entry name" value="Znf_SWIM"/>
</dbReference>
<proteinExistence type="predicted"/>
<dbReference type="Proteomes" id="UP001358324">
    <property type="component" value="Unassembled WGS sequence"/>
</dbReference>
<evidence type="ECO:0000259" key="2">
    <source>
        <dbReference type="PROSITE" id="PS50966"/>
    </source>
</evidence>
<name>A0ABU7WEI4_9GAMM</name>
<protein>
    <submittedName>
        <fullName evidence="3">SWIM zinc finger family protein</fullName>
    </submittedName>
</protein>
<evidence type="ECO:0000313" key="3">
    <source>
        <dbReference type="EMBL" id="MEF3081591.1"/>
    </source>
</evidence>
<evidence type="ECO:0000313" key="4">
    <source>
        <dbReference type="Proteomes" id="UP001358324"/>
    </source>
</evidence>
<evidence type="ECO:0000256" key="1">
    <source>
        <dbReference type="PROSITE-ProRule" id="PRU00325"/>
    </source>
</evidence>
<organism evidence="3 4">
    <name type="scientific">Luteimonas flava</name>
    <dbReference type="NCBI Taxonomy" id="3115822"/>
    <lineage>
        <taxon>Bacteria</taxon>
        <taxon>Pseudomonadati</taxon>
        <taxon>Pseudomonadota</taxon>
        <taxon>Gammaproteobacteria</taxon>
        <taxon>Lysobacterales</taxon>
        <taxon>Lysobacteraceae</taxon>
        <taxon>Luteimonas</taxon>
    </lineage>
</organism>
<keyword evidence="1" id="KW-0479">Metal-binding</keyword>
<comment type="caution">
    <text evidence="3">The sequence shown here is derived from an EMBL/GenBank/DDBJ whole genome shotgun (WGS) entry which is preliminary data.</text>
</comment>
<sequence>MFEHAYRYARPSSLRTGATPRLTLETSGPDSDPNPHFFEGRLRQPRLVAELLTAVHLIVGARFFTPANSVERAIALADPVVTSGGGLLRFEGFSSCCSAYIRVDLLPDAYEGDVVGKGTTNVDFNAPMRAALASVRDETGLSLSVGSDVVTLRSGGLDVTERKVPLPTRWLRGMVEVQSYQAGMRLRLQAKPIEALRFLRTLPKTSTSRTPLWISRVANGLASSTRPSSSGVRITEVARLRVLQALLPRATSLSVFADDTHQASTWVLDFGSARLSLVLSSEVWRGFSGEGQALLSLIRAGDGDARTLAHVRAALNWQAAIEANELAAQLGVDSGAVDDALRTLGASGLVGFDVSLGRFFHRVLPFDLTKIEDLHPRLASARELLATSAVQVLADRPFTATVNSGGVQHRVLEKNDELHCTCPWHAKHHGERGPCKHVLAASVLRASNH</sequence>
<keyword evidence="4" id="KW-1185">Reference proteome</keyword>